<keyword evidence="2" id="KW-1185">Reference proteome</keyword>
<dbReference type="Proteomes" id="UP000292052">
    <property type="component" value="Unassembled WGS sequence"/>
</dbReference>
<dbReference type="AlphaFoldDB" id="A0A482W210"/>
<protein>
    <submittedName>
        <fullName evidence="1">Uncharacterized protein</fullName>
    </submittedName>
</protein>
<accession>A0A482W210</accession>
<proteinExistence type="predicted"/>
<reference evidence="1 2" key="1">
    <citation type="submission" date="2017-03" db="EMBL/GenBank/DDBJ databases">
        <title>Genome of the blue death feigning beetle - Asbolus verrucosus.</title>
        <authorList>
            <person name="Rider S.D."/>
        </authorList>
    </citation>
    <scope>NUCLEOTIDE SEQUENCE [LARGE SCALE GENOMIC DNA]</scope>
    <source>
        <strain evidence="1">Butters</strain>
        <tissue evidence="1">Head and leg muscle</tissue>
    </source>
</reference>
<dbReference type="EMBL" id="QDEB01041084">
    <property type="protein sequence ID" value="RZC38677.1"/>
    <property type="molecule type" value="Genomic_DNA"/>
</dbReference>
<name>A0A482W210_ASBVE</name>
<evidence type="ECO:0000313" key="1">
    <source>
        <dbReference type="EMBL" id="RZC38677.1"/>
    </source>
</evidence>
<feature type="non-terminal residue" evidence="1">
    <location>
        <position position="72"/>
    </location>
</feature>
<organism evidence="1 2">
    <name type="scientific">Asbolus verrucosus</name>
    <name type="common">Desert ironclad beetle</name>
    <dbReference type="NCBI Taxonomy" id="1661398"/>
    <lineage>
        <taxon>Eukaryota</taxon>
        <taxon>Metazoa</taxon>
        <taxon>Ecdysozoa</taxon>
        <taxon>Arthropoda</taxon>
        <taxon>Hexapoda</taxon>
        <taxon>Insecta</taxon>
        <taxon>Pterygota</taxon>
        <taxon>Neoptera</taxon>
        <taxon>Endopterygota</taxon>
        <taxon>Coleoptera</taxon>
        <taxon>Polyphaga</taxon>
        <taxon>Cucujiformia</taxon>
        <taxon>Tenebrionidae</taxon>
        <taxon>Pimeliinae</taxon>
        <taxon>Asbolus</taxon>
    </lineage>
</organism>
<sequence>MSTAAATLVGTVRIKCTCTPLLKENLDRISVLFAARLEENASEDDFVSFEVHSLAPSGCERAPSADFITRLQ</sequence>
<comment type="caution">
    <text evidence="1">The sequence shown here is derived from an EMBL/GenBank/DDBJ whole genome shotgun (WGS) entry which is preliminary data.</text>
</comment>
<dbReference type="OrthoDB" id="6737092at2759"/>
<gene>
    <name evidence="1" type="ORF">BDFB_013570</name>
</gene>
<evidence type="ECO:0000313" key="2">
    <source>
        <dbReference type="Proteomes" id="UP000292052"/>
    </source>
</evidence>